<dbReference type="RefSeq" id="WP_277359810.1">
    <property type="nucleotide sequence ID" value="NZ_BAAAON010000001.1"/>
</dbReference>
<comment type="caution">
    <text evidence="2">The sequence shown here is derived from an EMBL/GenBank/DDBJ whole genome shotgun (WGS) entry which is preliminary data.</text>
</comment>
<organism evidence="2 3">
    <name type="scientific">Arthrobacter parietis</name>
    <dbReference type="NCBI Taxonomy" id="271434"/>
    <lineage>
        <taxon>Bacteria</taxon>
        <taxon>Bacillati</taxon>
        <taxon>Actinomycetota</taxon>
        <taxon>Actinomycetes</taxon>
        <taxon>Micrococcales</taxon>
        <taxon>Micrococcaceae</taxon>
        <taxon>Arthrobacter</taxon>
    </lineage>
</organism>
<keyword evidence="3" id="KW-1185">Reference proteome</keyword>
<dbReference type="Proteomes" id="UP001500974">
    <property type="component" value="Unassembled WGS sequence"/>
</dbReference>
<accession>A0ABN3AN40</accession>
<dbReference type="Gene3D" id="3.30.565.10">
    <property type="entry name" value="Histidine kinase-like ATPase, C-terminal domain"/>
    <property type="match status" value="1"/>
</dbReference>
<dbReference type="CDD" id="cd16936">
    <property type="entry name" value="HATPase_RsbW-like"/>
    <property type="match status" value="1"/>
</dbReference>
<dbReference type="EMBL" id="BAAAON010000001">
    <property type="protein sequence ID" value="GAA2172543.1"/>
    <property type="molecule type" value="Genomic_DNA"/>
</dbReference>
<name>A0ABN3AN40_9MICC</name>
<proteinExistence type="predicted"/>
<protein>
    <recommendedName>
        <fullName evidence="1">Histidine kinase/HSP90-like ATPase domain-containing protein</fullName>
    </recommendedName>
</protein>
<dbReference type="InterPro" id="IPR036890">
    <property type="entry name" value="HATPase_C_sf"/>
</dbReference>
<gene>
    <name evidence="2" type="ORF">GCM10009784_03380</name>
</gene>
<dbReference type="InterPro" id="IPR003594">
    <property type="entry name" value="HATPase_dom"/>
</dbReference>
<evidence type="ECO:0000259" key="1">
    <source>
        <dbReference type="Pfam" id="PF13581"/>
    </source>
</evidence>
<feature type="domain" description="Histidine kinase/HSP90-like ATPase" evidence="1">
    <location>
        <begin position="22"/>
        <end position="131"/>
    </location>
</feature>
<evidence type="ECO:0000313" key="3">
    <source>
        <dbReference type="Proteomes" id="UP001500974"/>
    </source>
</evidence>
<sequence>MTDRDSQRRFEAEAVPAAINDLHDELDRFWSDLEDVPFEDQMAFTTAVIEAASNVVEHGVPLDRAGMRLGVELSATATRLQARILEINAAAHPDPLTPATGDPEELESGRGLFLINALVTTVTVERQGNTNVWVLSKESAPRR</sequence>
<evidence type="ECO:0000313" key="2">
    <source>
        <dbReference type="EMBL" id="GAA2172543.1"/>
    </source>
</evidence>
<reference evidence="2 3" key="1">
    <citation type="journal article" date="2019" name="Int. J. Syst. Evol. Microbiol.">
        <title>The Global Catalogue of Microorganisms (GCM) 10K type strain sequencing project: providing services to taxonomists for standard genome sequencing and annotation.</title>
        <authorList>
            <consortium name="The Broad Institute Genomics Platform"/>
            <consortium name="The Broad Institute Genome Sequencing Center for Infectious Disease"/>
            <person name="Wu L."/>
            <person name="Ma J."/>
        </authorList>
    </citation>
    <scope>NUCLEOTIDE SEQUENCE [LARGE SCALE GENOMIC DNA]</scope>
    <source>
        <strain evidence="2 3">JCM 14917</strain>
    </source>
</reference>
<dbReference type="Pfam" id="PF13581">
    <property type="entry name" value="HATPase_c_2"/>
    <property type="match status" value="1"/>
</dbReference>